<dbReference type="GO" id="GO:0048039">
    <property type="term" value="F:ubiquinone binding"/>
    <property type="evidence" value="ECO:0007669"/>
    <property type="project" value="TreeGrafter"/>
</dbReference>
<evidence type="ECO:0000256" key="4">
    <source>
        <dbReference type="ARBA" id="ARBA00021006"/>
    </source>
</evidence>
<accession>A0A3G2WIH2</accession>
<evidence type="ECO:0000256" key="5">
    <source>
        <dbReference type="ARBA" id="ARBA00022448"/>
    </source>
</evidence>
<geneLocation type="mitochondrion" evidence="19"/>
<dbReference type="Pfam" id="PF01059">
    <property type="entry name" value="Oxidored_q5_N"/>
    <property type="match status" value="1"/>
</dbReference>
<evidence type="ECO:0000256" key="14">
    <source>
        <dbReference type="ARBA" id="ARBA00023136"/>
    </source>
</evidence>
<keyword evidence="7 16" id="KW-0812">Transmembrane</keyword>
<reference evidence="19" key="1">
    <citation type="journal article" date="2018" name="Mol. Phylogenet. Evol.">
        <title>Conservation of mitochondrial genome arrangements in brittle stars (Echinodermata, Ophiuroidea).</title>
        <authorList>
            <person name="Galaska M.P."/>
            <person name="Li Y."/>
            <person name="Kocot K.M."/>
            <person name="Mahon A.R."/>
            <person name="Halanych K.M."/>
        </authorList>
    </citation>
    <scope>NUCLEOTIDE SEQUENCE</scope>
    <source>
        <strain evidence="19">Op725.7E</strain>
    </source>
</reference>
<dbReference type="InterPro" id="IPR010227">
    <property type="entry name" value="NADH_Q_OxRdtase_chainM/4"/>
</dbReference>
<evidence type="ECO:0000259" key="18">
    <source>
        <dbReference type="Pfam" id="PF01059"/>
    </source>
</evidence>
<evidence type="ECO:0000256" key="16">
    <source>
        <dbReference type="RuleBase" id="RU003297"/>
    </source>
</evidence>
<evidence type="ECO:0000256" key="10">
    <source>
        <dbReference type="ARBA" id="ARBA00022989"/>
    </source>
</evidence>
<evidence type="ECO:0000259" key="17">
    <source>
        <dbReference type="Pfam" id="PF00361"/>
    </source>
</evidence>
<dbReference type="GO" id="GO:0003954">
    <property type="term" value="F:NADH dehydrogenase activity"/>
    <property type="evidence" value="ECO:0007669"/>
    <property type="project" value="TreeGrafter"/>
</dbReference>
<dbReference type="EMBL" id="MH671884">
    <property type="protein sequence ID" value="AYO99695.1"/>
    <property type="molecule type" value="Genomic_DNA"/>
</dbReference>
<dbReference type="GO" id="GO:0031966">
    <property type="term" value="C:mitochondrial membrane"/>
    <property type="evidence" value="ECO:0007669"/>
    <property type="project" value="UniProtKB-SubCell"/>
</dbReference>
<keyword evidence="11 16" id="KW-0520">NAD</keyword>
<dbReference type="InterPro" id="IPR003918">
    <property type="entry name" value="NADH_UbQ_OxRdtase"/>
</dbReference>
<feature type="transmembrane region" description="Helical" evidence="16">
    <location>
        <begin position="258"/>
        <end position="275"/>
    </location>
</feature>
<keyword evidence="9 16" id="KW-0249">Electron transport</keyword>
<dbReference type="PANTHER" id="PTHR43507">
    <property type="entry name" value="NADH-UBIQUINONE OXIDOREDUCTASE CHAIN 4"/>
    <property type="match status" value="1"/>
</dbReference>
<evidence type="ECO:0000256" key="12">
    <source>
        <dbReference type="ARBA" id="ARBA00023075"/>
    </source>
</evidence>
<evidence type="ECO:0000256" key="11">
    <source>
        <dbReference type="ARBA" id="ARBA00023027"/>
    </source>
</evidence>
<feature type="transmembrane region" description="Helical" evidence="16">
    <location>
        <begin position="93"/>
        <end position="110"/>
    </location>
</feature>
<dbReference type="InterPro" id="IPR001750">
    <property type="entry name" value="ND/Mrp_TM"/>
</dbReference>
<evidence type="ECO:0000256" key="8">
    <source>
        <dbReference type="ARBA" id="ARBA00022967"/>
    </source>
</evidence>
<dbReference type="EC" id="7.1.1.2" evidence="3 16"/>
<evidence type="ECO:0000256" key="2">
    <source>
        <dbReference type="ARBA" id="ARBA00009025"/>
    </source>
</evidence>
<evidence type="ECO:0000256" key="3">
    <source>
        <dbReference type="ARBA" id="ARBA00012944"/>
    </source>
</evidence>
<dbReference type="AlphaFoldDB" id="A0A3G2WIH2"/>
<feature type="transmembrane region" description="Helical" evidence="16">
    <location>
        <begin position="224"/>
        <end position="246"/>
    </location>
</feature>
<comment type="function">
    <text evidence="16">Core subunit of the mitochondrial membrane respiratory chain NADH dehydrogenase (Complex I) which catalyzes electron transfer from NADH through the respiratory chain, using ubiquinone as an electron acceptor. Essential for the catalytic activity and assembly of complex I.</text>
</comment>
<feature type="transmembrane region" description="Helical" evidence="16">
    <location>
        <begin position="348"/>
        <end position="369"/>
    </location>
</feature>
<keyword evidence="6 16" id="KW-0679">Respiratory chain</keyword>
<feature type="domain" description="NADH:ubiquinone oxidoreductase chain 4 N-terminal" evidence="18">
    <location>
        <begin position="1"/>
        <end position="109"/>
    </location>
</feature>
<dbReference type="GO" id="GO:0008137">
    <property type="term" value="F:NADH dehydrogenase (ubiquinone) activity"/>
    <property type="evidence" value="ECO:0007669"/>
    <property type="project" value="UniProtKB-UniRule"/>
</dbReference>
<dbReference type="GO" id="GO:0042773">
    <property type="term" value="P:ATP synthesis coupled electron transport"/>
    <property type="evidence" value="ECO:0007669"/>
    <property type="project" value="InterPro"/>
</dbReference>
<proteinExistence type="inferred from homology"/>
<feature type="domain" description="NADH:quinone oxidoreductase/Mrp antiporter transmembrane" evidence="17">
    <location>
        <begin position="113"/>
        <end position="400"/>
    </location>
</feature>
<feature type="transmembrane region" description="Helical" evidence="16">
    <location>
        <begin position="305"/>
        <end position="327"/>
    </location>
</feature>
<feature type="transmembrane region" description="Helical" evidence="16">
    <location>
        <begin position="189"/>
        <end position="212"/>
    </location>
</feature>
<feature type="transmembrane region" description="Helical" evidence="16">
    <location>
        <begin position="432"/>
        <end position="451"/>
    </location>
</feature>
<organism evidence="19">
    <name type="scientific">Ophiosteira sp. Op725.7</name>
    <dbReference type="NCBI Taxonomy" id="2483773"/>
    <lineage>
        <taxon>Eukaryota</taxon>
        <taxon>Metazoa</taxon>
        <taxon>Echinodermata</taxon>
        <taxon>Eleutherozoa</taxon>
        <taxon>Asterozoa</taxon>
        <taxon>Ophiuroidea</taxon>
        <taxon>Myophiuroidea</taxon>
        <taxon>Metophiurida</taxon>
        <taxon>Ophintegrida</taxon>
        <taxon>Amphilepidida</taxon>
        <taxon>Ophiurina</taxon>
        <taxon>Chilophiurina</taxon>
        <taxon>Ophiuridae</taxon>
        <taxon>Ophiurinae</taxon>
        <taxon>Ophiosteira</taxon>
    </lineage>
</organism>
<feature type="transmembrane region" description="Helical" evidence="16">
    <location>
        <begin position="389"/>
        <end position="411"/>
    </location>
</feature>
<evidence type="ECO:0000256" key="15">
    <source>
        <dbReference type="ARBA" id="ARBA00049551"/>
    </source>
</evidence>
<dbReference type="PANTHER" id="PTHR43507:SF20">
    <property type="entry name" value="NADH-UBIQUINONE OXIDOREDUCTASE CHAIN 4"/>
    <property type="match status" value="1"/>
</dbReference>
<evidence type="ECO:0000256" key="6">
    <source>
        <dbReference type="ARBA" id="ARBA00022660"/>
    </source>
</evidence>
<dbReference type="GO" id="GO:0015990">
    <property type="term" value="P:electron transport coupled proton transport"/>
    <property type="evidence" value="ECO:0007669"/>
    <property type="project" value="TreeGrafter"/>
</dbReference>
<keyword evidence="5 16" id="KW-0813">Transport</keyword>
<feature type="transmembrane region" description="Helical" evidence="16">
    <location>
        <begin position="26"/>
        <end position="43"/>
    </location>
</feature>
<comment type="subcellular location">
    <subcellularLocation>
        <location evidence="1 16">Mitochondrion membrane</location>
        <topology evidence="1 16">Multi-pass membrane protein</topology>
    </subcellularLocation>
</comment>
<evidence type="ECO:0000256" key="13">
    <source>
        <dbReference type="ARBA" id="ARBA00023128"/>
    </source>
</evidence>
<feature type="transmembrane region" description="Helical" evidence="16">
    <location>
        <begin position="63"/>
        <end position="81"/>
    </location>
</feature>
<protein>
    <recommendedName>
        <fullName evidence="4 16">NADH-ubiquinone oxidoreductase chain 4</fullName>
        <ecNumber evidence="3 16">7.1.1.2</ecNumber>
    </recommendedName>
</protein>
<evidence type="ECO:0000256" key="1">
    <source>
        <dbReference type="ARBA" id="ARBA00004225"/>
    </source>
</evidence>
<comment type="similarity">
    <text evidence="2 16">Belongs to the complex I subunit 4 family.</text>
</comment>
<comment type="catalytic activity">
    <reaction evidence="15 16">
        <text>a ubiquinone + NADH + 5 H(+)(in) = a ubiquinol + NAD(+) + 4 H(+)(out)</text>
        <dbReference type="Rhea" id="RHEA:29091"/>
        <dbReference type="Rhea" id="RHEA-COMP:9565"/>
        <dbReference type="Rhea" id="RHEA-COMP:9566"/>
        <dbReference type="ChEBI" id="CHEBI:15378"/>
        <dbReference type="ChEBI" id="CHEBI:16389"/>
        <dbReference type="ChEBI" id="CHEBI:17976"/>
        <dbReference type="ChEBI" id="CHEBI:57540"/>
        <dbReference type="ChEBI" id="CHEBI:57945"/>
        <dbReference type="EC" id="7.1.1.2"/>
    </reaction>
</comment>
<dbReference type="Pfam" id="PF00361">
    <property type="entry name" value="Proton_antipo_M"/>
    <property type="match status" value="1"/>
</dbReference>
<keyword evidence="14 16" id="KW-0472">Membrane</keyword>
<dbReference type="InterPro" id="IPR000260">
    <property type="entry name" value="NADH4_N"/>
</dbReference>
<evidence type="ECO:0000256" key="7">
    <source>
        <dbReference type="ARBA" id="ARBA00022692"/>
    </source>
</evidence>
<evidence type="ECO:0000313" key="19">
    <source>
        <dbReference type="EMBL" id="AYO99695.1"/>
    </source>
</evidence>
<dbReference type="NCBIfam" id="TIGR01972">
    <property type="entry name" value="NDH_I_M"/>
    <property type="match status" value="1"/>
</dbReference>
<keyword evidence="13 16" id="KW-0496">Mitochondrion</keyword>
<sequence>MTLILPIIGIIISTWITPNNKISETSIIQISMIFLFSCFLYSGSNNVNWSHLSSLLVLDNISTPLIILSCWLIPVTLLASVNSFSKTNNNSQRTFISFNLIILIALIITFSTSNLILFFLAFEATLIPTLLLIARWGMQKERIEASYYFVFYTLISSLPLLISLLIIYYNDFNINIVSLNWTPSNIISPSLTLFCILAFLVKVPIFTFHLWLPKAHVEAPVAGSMILAAILLKMGGYGFIRLYLFFWESLTNNIAPLLIFYCCWGGVLTSLICITQTDLKSLIAYSSVSHMSFMIANLATGTEWALKAGIIIMIAHGIVSSALFALANIFYERSGSRTLLINRSLKTAIGLLPLFWLLFVIANLGLPPLPNAIGEILAFSSILNWSVLSYWPIVIGVVLTSVFSLTIYQLLNSGWSHKWNIMNNNINERENLMITLHALPLIALVFIPNLISY</sequence>
<gene>
    <name evidence="19" type="primary">nad4</name>
</gene>
<evidence type="ECO:0000256" key="9">
    <source>
        <dbReference type="ARBA" id="ARBA00022982"/>
    </source>
</evidence>
<feature type="transmembrane region" description="Helical" evidence="16">
    <location>
        <begin position="116"/>
        <end position="134"/>
    </location>
</feature>
<feature type="transmembrane region" description="Helical" evidence="16">
    <location>
        <begin position="146"/>
        <end position="169"/>
    </location>
</feature>
<dbReference type="PRINTS" id="PR01437">
    <property type="entry name" value="NUOXDRDTASE4"/>
</dbReference>
<name>A0A3G2WIH2_9ECHI</name>
<keyword evidence="12 16" id="KW-0830">Ubiquinone</keyword>
<keyword evidence="8" id="KW-1278">Translocase</keyword>
<keyword evidence="10 16" id="KW-1133">Transmembrane helix</keyword>